<evidence type="ECO:0000313" key="2">
    <source>
        <dbReference type="EMBL" id="SCO75822.1"/>
    </source>
</evidence>
<dbReference type="EMBL" id="FMJY01000001">
    <property type="protein sequence ID" value="SCO75822.1"/>
    <property type="molecule type" value="Genomic_DNA"/>
</dbReference>
<feature type="chain" id="PRO_5013763182" description="Kievitone hydratase" evidence="1">
    <location>
        <begin position="21"/>
        <end position="352"/>
    </location>
</feature>
<dbReference type="Gene3D" id="2.40.370.10">
    <property type="entry name" value="AttH-like domain"/>
    <property type="match status" value="2"/>
</dbReference>
<accession>A0A2H3SH99</accession>
<protein>
    <recommendedName>
        <fullName evidence="4">Kievitone hydratase</fullName>
    </recommendedName>
</protein>
<evidence type="ECO:0008006" key="4">
    <source>
        <dbReference type="Google" id="ProtNLM"/>
    </source>
</evidence>
<dbReference type="InterPro" id="IPR023374">
    <property type="entry name" value="AttH-like_dom_sf"/>
</dbReference>
<dbReference type="AlphaFoldDB" id="A0A2H3SH99"/>
<organism evidence="2 3">
    <name type="scientific">Fusarium oxysporum</name>
    <name type="common">Fusarium vascular wilt</name>
    <dbReference type="NCBI Taxonomy" id="5507"/>
    <lineage>
        <taxon>Eukaryota</taxon>
        <taxon>Fungi</taxon>
        <taxon>Dikarya</taxon>
        <taxon>Ascomycota</taxon>
        <taxon>Pezizomycotina</taxon>
        <taxon>Sordariomycetes</taxon>
        <taxon>Hypocreomycetidae</taxon>
        <taxon>Hypocreales</taxon>
        <taxon>Nectriaceae</taxon>
        <taxon>Fusarium</taxon>
        <taxon>Fusarium oxysporum species complex</taxon>
    </lineage>
</organism>
<dbReference type="Proteomes" id="UP000219369">
    <property type="component" value="Unassembled WGS sequence"/>
</dbReference>
<name>A0A2H3SH99_FUSOX</name>
<dbReference type="VEuPathDB" id="FungiDB:HZS61_007767"/>
<dbReference type="VEuPathDB" id="FungiDB:FOXG_11957"/>
<dbReference type="PANTHER" id="PTHR40617:SF1">
    <property type="entry name" value="ATTH DOMAIN-CONTAINING PROTEIN-RELATED"/>
    <property type="match status" value="1"/>
</dbReference>
<keyword evidence="1" id="KW-0732">Signal</keyword>
<dbReference type="VEuPathDB" id="FungiDB:FOIG_12771"/>
<proteinExistence type="predicted"/>
<dbReference type="VEuPathDB" id="FungiDB:FOC1_g10000076"/>
<gene>
    <name evidence="2" type="ORF">FRV6_00034</name>
</gene>
<dbReference type="VEuPathDB" id="FungiDB:FOMG_18665"/>
<feature type="signal peptide" evidence="1">
    <location>
        <begin position="1"/>
        <end position="20"/>
    </location>
</feature>
<evidence type="ECO:0000313" key="3">
    <source>
        <dbReference type="Proteomes" id="UP000219369"/>
    </source>
</evidence>
<sequence>MKFLAPILGLAAVLTPFAQAARRTQSYSFEPENAKTVWKGDIPILFNLNETQAGSWGGSYWITSYVTTTENEQYSLVSHVLTTPSVSLFRASRLNLGNLEYAQFVEVGNLTSDRDSLDLKIGQHGFQALSDDNLSKTRAFSKHKNVNFDLTYEATTQALPNAGSGRFQFGPGTTWEWALPSCKTDGHLVKANGAKATIDPKKSFTWYDRQGGDNPQTPGNWTWFQLHVPSTSYKLSIWTIDDEKTGQFNRFATVRGDGEELQVLPVTFKPDYTRTIQSHASSKIVYPLDWDLVVAGFGSFRISSVKADQEMVGTSSLETAYEGFVTYTGRVGGKKVDGFGIVEIFSKQSYFE</sequence>
<reference evidence="3" key="1">
    <citation type="submission" date="2016-09" db="EMBL/GenBank/DDBJ databases">
        <authorList>
            <person name="Guldener U."/>
        </authorList>
    </citation>
    <scope>NUCLEOTIDE SEQUENCE [LARGE SCALE GENOMIC DNA]</scope>
    <source>
        <strain evidence="3">V64-1</strain>
    </source>
</reference>
<dbReference type="VEuPathDB" id="FungiDB:FOC4_g10002512"/>
<dbReference type="PANTHER" id="PTHR40617">
    <property type="entry name" value="TERPENE CYCLASE ASQC"/>
    <property type="match status" value="1"/>
</dbReference>
<evidence type="ECO:0000256" key="1">
    <source>
        <dbReference type="SAM" id="SignalP"/>
    </source>
</evidence>
<dbReference type="SUPFAM" id="SSF159245">
    <property type="entry name" value="AttH-like"/>
    <property type="match status" value="1"/>
</dbReference>
<dbReference type="VEuPathDB" id="FungiDB:FOZG_13564"/>
<dbReference type="OrthoDB" id="5295747at2759"/>
<dbReference type="InterPro" id="IPR053112">
    <property type="entry name" value="Fungal_Dehydratase/Hydratase"/>
</dbReference>